<evidence type="ECO:0000313" key="3">
    <source>
        <dbReference type="Proteomes" id="UP000325440"/>
    </source>
</evidence>
<protein>
    <submittedName>
        <fullName evidence="2">Uncharacterized protein</fullName>
    </submittedName>
</protein>
<reference evidence="2 3" key="1">
    <citation type="submission" date="2019-08" db="EMBL/GenBank/DDBJ databases">
        <authorList>
            <person name="Alioto T."/>
            <person name="Alioto T."/>
            <person name="Gomez Garrido J."/>
        </authorList>
    </citation>
    <scope>NUCLEOTIDE SEQUENCE [LARGE SCALE GENOMIC DNA]</scope>
</reference>
<proteinExistence type="predicted"/>
<feature type="region of interest" description="Disordered" evidence="1">
    <location>
        <begin position="236"/>
        <end position="272"/>
    </location>
</feature>
<sequence length="548" mass="62791">MVSRTGLYASVVKNDFKYKYLQKDDESTRIPGGVSCNPAPVVLKPLASLYNPYPYGCSVLCNHPLDNEIKDLVKKAKDALALDSKSPHSYPNVDEINIIVPEELFRKYTETDSRATSPMPMVVPKKTTTGDETTADKSRLVLDLGRCRSQQSSIKFSGVMGQDFCEALSLCHGSVLHTPQFSRPYYTTDISRRKPGGKKEVFKRRSRRKITITEKQADNIADNLLHLDLPGTYDSQKNMEETKEVTWRRGKPIKLGKKSKKKSEKKKLRQHNKDYKGFDEPLETQISTMNPNSLNGSIIAENDSHVIEEQTDKEPIVTSFIHLDILKELQRELHLLDVENEFDVKKHIALQEAYKMKPILINQEVNNELEALKRKLGMATEVTLQGLPRTFSRKNIRFELPLDRKSLKDMTPLDYLRNNTSIIGSCQVIYSRVFEKYIDSETRTIRENKLMLALGEVMGRQFSSQETAEFRQIIDWSDDQILTYREWCGLCGAAERLIGHNFVPKQLNKNQDPCNEVESADFALLDRWLQDLPPTNILYKLLVLIKNT</sequence>
<dbReference type="AlphaFoldDB" id="A0A5E4MTB9"/>
<accession>A0A5E4MTB9</accession>
<dbReference type="Proteomes" id="UP000325440">
    <property type="component" value="Unassembled WGS sequence"/>
</dbReference>
<keyword evidence="3" id="KW-1185">Reference proteome</keyword>
<dbReference type="PANTHER" id="PTHR36696">
    <property type="entry name" value="AGAP012002-PA"/>
    <property type="match status" value="1"/>
</dbReference>
<gene>
    <name evidence="2" type="ORF">CINCED_3A002571</name>
</gene>
<name>A0A5E4MTB9_9HEMI</name>
<dbReference type="EMBL" id="CABPRJ010001004">
    <property type="protein sequence ID" value="VVC34637.1"/>
    <property type="molecule type" value="Genomic_DNA"/>
</dbReference>
<evidence type="ECO:0000313" key="2">
    <source>
        <dbReference type="EMBL" id="VVC34637.1"/>
    </source>
</evidence>
<evidence type="ECO:0000256" key="1">
    <source>
        <dbReference type="SAM" id="MobiDB-lite"/>
    </source>
</evidence>
<feature type="compositionally biased region" description="Basic and acidic residues" evidence="1">
    <location>
        <begin position="237"/>
        <end position="247"/>
    </location>
</feature>
<dbReference type="PANTHER" id="PTHR36696:SF1">
    <property type="entry name" value="EF-HAND DOMAIN-CONTAINING PROTEIN"/>
    <property type="match status" value="1"/>
</dbReference>
<feature type="compositionally biased region" description="Basic residues" evidence="1">
    <location>
        <begin position="248"/>
        <end position="270"/>
    </location>
</feature>
<dbReference type="OrthoDB" id="10021598at2759"/>
<organism evidence="2 3">
    <name type="scientific">Cinara cedri</name>
    <dbReference type="NCBI Taxonomy" id="506608"/>
    <lineage>
        <taxon>Eukaryota</taxon>
        <taxon>Metazoa</taxon>
        <taxon>Ecdysozoa</taxon>
        <taxon>Arthropoda</taxon>
        <taxon>Hexapoda</taxon>
        <taxon>Insecta</taxon>
        <taxon>Pterygota</taxon>
        <taxon>Neoptera</taxon>
        <taxon>Paraneoptera</taxon>
        <taxon>Hemiptera</taxon>
        <taxon>Sternorrhyncha</taxon>
        <taxon>Aphidomorpha</taxon>
        <taxon>Aphidoidea</taxon>
        <taxon>Aphididae</taxon>
        <taxon>Lachninae</taxon>
        <taxon>Cinara</taxon>
    </lineage>
</organism>